<dbReference type="AlphaFoldDB" id="A0A0N5AIG7"/>
<dbReference type="STRING" id="451379.A0A0N5AIG7"/>
<keyword evidence="2" id="KW-1185">Reference proteome</keyword>
<dbReference type="WBParaSite" id="SMUV_0000421301-mRNA-1">
    <property type="protein sequence ID" value="SMUV_0000421301-mRNA-1"/>
    <property type="gene ID" value="SMUV_0000421301"/>
</dbReference>
<protein>
    <submittedName>
        <fullName evidence="3">DB domain-containing protein</fullName>
    </submittedName>
</protein>
<dbReference type="Pfam" id="PF01682">
    <property type="entry name" value="DB"/>
    <property type="match status" value="1"/>
</dbReference>
<dbReference type="Proteomes" id="UP000046393">
    <property type="component" value="Unplaced"/>
</dbReference>
<evidence type="ECO:0000259" key="1">
    <source>
        <dbReference type="Pfam" id="PF01682"/>
    </source>
</evidence>
<accession>A0A0N5AIG7</accession>
<dbReference type="PANTHER" id="PTHR46705">
    <property type="entry name" value="PROTEIN CBG09805"/>
    <property type="match status" value="1"/>
</dbReference>
<reference evidence="3" key="1">
    <citation type="submission" date="2017-02" db="UniProtKB">
        <authorList>
            <consortium name="WormBaseParasite"/>
        </authorList>
    </citation>
    <scope>IDENTIFICATION</scope>
</reference>
<organism evidence="2 3">
    <name type="scientific">Syphacia muris</name>
    <dbReference type="NCBI Taxonomy" id="451379"/>
    <lineage>
        <taxon>Eukaryota</taxon>
        <taxon>Metazoa</taxon>
        <taxon>Ecdysozoa</taxon>
        <taxon>Nematoda</taxon>
        <taxon>Chromadorea</taxon>
        <taxon>Rhabditida</taxon>
        <taxon>Spirurina</taxon>
        <taxon>Oxyuridomorpha</taxon>
        <taxon>Oxyuroidea</taxon>
        <taxon>Oxyuridae</taxon>
        <taxon>Syphacia</taxon>
    </lineage>
</organism>
<evidence type="ECO:0000313" key="2">
    <source>
        <dbReference type="Proteomes" id="UP000046393"/>
    </source>
</evidence>
<evidence type="ECO:0000313" key="3">
    <source>
        <dbReference type="WBParaSite" id="SMUV_0000421301-mRNA-1"/>
    </source>
</evidence>
<feature type="domain" description="Domain of unknown function DB" evidence="1">
    <location>
        <begin position="73"/>
        <end position="175"/>
    </location>
</feature>
<dbReference type="PANTHER" id="PTHR46705:SF2">
    <property type="entry name" value="DOMAIN OF UNKNOWN FUNCTION DB DOMAIN-CONTAINING PROTEIN"/>
    <property type="match status" value="1"/>
</dbReference>
<name>A0A0N5AIG7_9BILA</name>
<dbReference type="PROSITE" id="PS51257">
    <property type="entry name" value="PROKAR_LIPOPROTEIN"/>
    <property type="match status" value="1"/>
</dbReference>
<sequence>MDSKCFGLGGCGFGGLCCFAPTLACGCMRFCHRVKGSKTLTVDDNSGQLKGRYNTYEEENIFYSSPDEEFYECCKDRGLPESCLEKCTYSTYSSSALRDMFLRTDSCPVRAANDIHLCASRNRDHRQCCYEKGVSNTIAGNKCLLFCQRPPDNQTSLDLSYLPCYDQFDRIRDCFYEDAVHDYRMHSPDPGMMYKKFLSADY</sequence>
<dbReference type="InterPro" id="IPR002602">
    <property type="entry name" value="DB"/>
</dbReference>
<proteinExistence type="predicted"/>